<dbReference type="EMBL" id="KZ613774">
    <property type="protein sequence ID" value="PMD64041.1"/>
    <property type="molecule type" value="Genomic_DNA"/>
</dbReference>
<gene>
    <name evidence="1" type="ORF">K444DRAFT_313269</name>
</gene>
<dbReference type="InParanoid" id="A0A2J6TLY2"/>
<proteinExistence type="predicted"/>
<dbReference type="RefSeq" id="XP_024740945.1">
    <property type="nucleotide sequence ID" value="XM_024871823.1"/>
</dbReference>
<evidence type="ECO:0000313" key="1">
    <source>
        <dbReference type="EMBL" id="PMD64041.1"/>
    </source>
</evidence>
<evidence type="ECO:0000313" key="2">
    <source>
        <dbReference type="Proteomes" id="UP000235371"/>
    </source>
</evidence>
<dbReference type="GeneID" id="36579905"/>
<dbReference type="Proteomes" id="UP000235371">
    <property type="component" value="Unassembled WGS sequence"/>
</dbReference>
<reference evidence="1 2" key="1">
    <citation type="submission" date="2016-04" db="EMBL/GenBank/DDBJ databases">
        <title>A degradative enzymes factory behind the ericoid mycorrhizal symbiosis.</title>
        <authorList>
            <consortium name="DOE Joint Genome Institute"/>
            <person name="Martino E."/>
            <person name="Morin E."/>
            <person name="Grelet G."/>
            <person name="Kuo A."/>
            <person name="Kohler A."/>
            <person name="Daghino S."/>
            <person name="Barry K."/>
            <person name="Choi C."/>
            <person name="Cichocki N."/>
            <person name="Clum A."/>
            <person name="Copeland A."/>
            <person name="Hainaut M."/>
            <person name="Haridas S."/>
            <person name="Labutti K."/>
            <person name="Lindquist E."/>
            <person name="Lipzen A."/>
            <person name="Khouja H.-R."/>
            <person name="Murat C."/>
            <person name="Ohm R."/>
            <person name="Olson A."/>
            <person name="Spatafora J."/>
            <person name="Veneault-Fourrey C."/>
            <person name="Henrissat B."/>
            <person name="Grigoriev I."/>
            <person name="Martin F."/>
            <person name="Perotto S."/>
        </authorList>
    </citation>
    <scope>NUCLEOTIDE SEQUENCE [LARGE SCALE GENOMIC DNA]</scope>
    <source>
        <strain evidence="1 2">E</strain>
    </source>
</reference>
<dbReference type="AlphaFoldDB" id="A0A2J6TLY2"/>
<accession>A0A2J6TLY2</accession>
<protein>
    <submittedName>
        <fullName evidence="1">Uncharacterized protein</fullName>
    </submittedName>
</protein>
<organism evidence="1 2">
    <name type="scientific">Hyaloscypha bicolor E</name>
    <dbReference type="NCBI Taxonomy" id="1095630"/>
    <lineage>
        <taxon>Eukaryota</taxon>
        <taxon>Fungi</taxon>
        <taxon>Dikarya</taxon>
        <taxon>Ascomycota</taxon>
        <taxon>Pezizomycotina</taxon>
        <taxon>Leotiomycetes</taxon>
        <taxon>Helotiales</taxon>
        <taxon>Hyaloscyphaceae</taxon>
        <taxon>Hyaloscypha</taxon>
        <taxon>Hyaloscypha bicolor</taxon>
    </lineage>
</organism>
<sequence>MSITARYLSQYHINRLACGNLREASAVPSRIAEEVSVDHRTRMMTPKPLPFLPPLLHQTSFGATPTMTCISPARSQIHHQRRWKQTATLASPMPFNREAVYRFCTCIISGYQRASTGTRDFRLASQMPLPRTPALAPFDWPRLARPARPSSFSTP</sequence>
<name>A0A2J6TLY2_9HELO</name>
<keyword evidence="2" id="KW-1185">Reference proteome</keyword>